<keyword evidence="2" id="KW-0413">Isomerase</keyword>
<dbReference type="GO" id="GO:1901135">
    <property type="term" value="P:carbohydrate derivative metabolic process"/>
    <property type="evidence" value="ECO:0007669"/>
    <property type="project" value="InterPro"/>
</dbReference>
<dbReference type="AlphaFoldDB" id="A0A8G2BM04"/>
<dbReference type="Proteomes" id="UP000198615">
    <property type="component" value="Unassembled WGS sequence"/>
</dbReference>
<evidence type="ECO:0000259" key="1">
    <source>
        <dbReference type="PROSITE" id="PS51464"/>
    </source>
</evidence>
<organism evidence="2 3">
    <name type="scientific">Thalassobaculum litoreum DSM 18839</name>
    <dbReference type="NCBI Taxonomy" id="1123362"/>
    <lineage>
        <taxon>Bacteria</taxon>
        <taxon>Pseudomonadati</taxon>
        <taxon>Pseudomonadota</taxon>
        <taxon>Alphaproteobacteria</taxon>
        <taxon>Rhodospirillales</taxon>
        <taxon>Thalassobaculaceae</taxon>
        <taxon>Thalassobaculum</taxon>
    </lineage>
</organism>
<reference evidence="2 3" key="1">
    <citation type="submission" date="2016-10" db="EMBL/GenBank/DDBJ databases">
        <authorList>
            <person name="Varghese N."/>
            <person name="Submissions S."/>
        </authorList>
    </citation>
    <scope>NUCLEOTIDE SEQUENCE [LARGE SCALE GENOMIC DNA]</scope>
    <source>
        <strain evidence="2 3">DSM 18839</strain>
    </source>
</reference>
<dbReference type="GO" id="GO:0097367">
    <property type="term" value="F:carbohydrate derivative binding"/>
    <property type="evidence" value="ECO:0007669"/>
    <property type="project" value="InterPro"/>
</dbReference>
<dbReference type="GO" id="GO:0016853">
    <property type="term" value="F:isomerase activity"/>
    <property type="evidence" value="ECO:0007669"/>
    <property type="project" value="UniProtKB-KW"/>
</dbReference>
<dbReference type="SUPFAM" id="SSF53697">
    <property type="entry name" value="SIS domain"/>
    <property type="match status" value="1"/>
</dbReference>
<dbReference type="RefSeq" id="WP_093154088.1">
    <property type="nucleotide sequence ID" value="NZ_FNBW01000018.1"/>
</dbReference>
<dbReference type="EMBL" id="FNBW01000018">
    <property type="protein sequence ID" value="SDG47507.1"/>
    <property type="molecule type" value="Genomic_DNA"/>
</dbReference>
<dbReference type="InterPro" id="IPR001347">
    <property type="entry name" value="SIS_dom"/>
</dbReference>
<dbReference type="PANTHER" id="PTHR30390">
    <property type="entry name" value="SEDOHEPTULOSE 7-PHOSPHATE ISOMERASE / DNAA INITIATOR-ASSOCIATING FACTOR FOR REPLICATION INITIATION"/>
    <property type="match status" value="1"/>
</dbReference>
<dbReference type="InterPro" id="IPR046348">
    <property type="entry name" value="SIS_dom_sf"/>
</dbReference>
<keyword evidence="3" id="KW-1185">Reference proteome</keyword>
<dbReference type="InterPro" id="IPR035461">
    <property type="entry name" value="GmhA/DiaA"/>
</dbReference>
<dbReference type="OrthoDB" id="9810929at2"/>
<gene>
    <name evidence="2" type="ORF">SAMN05660686_04548</name>
</gene>
<dbReference type="PROSITE" id="PS51464">
    <property type="entry name" value="SIS"/>
    <property type="match status" value="1"/>
</dbReference>
<dbReference type="PANTHER" id="PTHR30390:SF7">
    <property type="entry name" value="PHOSPHOHEPTOSE ISOMERASE"/>
    <property type="match status" value="1"/>
</dbReference>
<accession>A0A8G2BM04</accession>
<protein>
    <submittedName>
        <fullName evidence="2">D-sedoheptulose 7-phosphate isomerase</fullName>
    </submittedName>
</protein>
<dbReference type="Gene3D" id="3.40.50.10490">
    <property type="entry name" value="Glucose-6-phosphate isomerase like protein, domain 1"/>
    <property type="match status" value="1"/>
</dbReference>
<comment type="caution">
    <text evidence="2">The sequence shown here is derived from an EMBL/GenBank/DDBJ whole genome shotgun (WGS) entry which is preliminary data.</text>
</comment>
<evidence type="ECO:0000313" key="2">
    <source>
        <dbReference type="EMBL" id="SDG47507.1"/>
    </source>
</evidence>
<dbReference type="InterPro" id="IPR050099">
    <property type="entry name" value="SIS_GmhA/DiaA_subfam"/>
</dbReference>
<proteinExistence type="predicted"/>
<sequence length="199" mass="20609">MAALGYFDRMRDTVGGVQVSDAAGAPVDLDSAIGRLVGRFAALPAAGAKAVIVGNGGSAAIASHFATDFSKNGKVPTLAFSDAALLTCISNDLGYENVYARPIELFGKPGDLLLAISSSGSSANILTAARAALDGGMEVVTMSGFRPDNPLRSMGALNFYINSDSYGFVECSHFMLCHLAIDLLTGAWPEHGDRDSETA</sequence>
<name>A0A8G2BM04_9PROT</name>
<dbReference type="Pfam" id="PF13580">
    <property type="entry name" value="SIS_2"/>
    <property type="match status" value="1"/>
</dbReference>
<feature type="domain" description="SIS" evidence="1">
    <location>
        <begin position="40"/>
        <end position="190"/>
    </location>
</feature>
<dbReference type="CDD" id="cd05006">
    <property type="entry name" value="SIS_GmhA"/>
    <property type="match status" value="1"/>
</dbReference>
<evidence type="ECO:0000313" key="3">
    <source>
        <dbReference type="Proteomes" id="UP000198615"/>
    </source>
</evidence>